<proteinExistence type="predicted"/>
<protein>
    <submittedName>
        <fullName evidence="1">Uncharacterized protein</fullName>
    </submittedName>
</protein>
<gene>
    <name evidence="1" type="ORF">E9998_23310</name>
</gene>
<organism evidence="1 2">
    <name type="scientific">Glycomyces paridis</name>
    <dbReference type="NCBI Taxonomy" id="2126555"/>
    <lineage>
        <taxon>Bacteria</taxon>
        <taxon>Bacillati</taxon>
        <taxon>Actinomycetota</taxon>
        <taxon>Actinomycetes</taxon>
        <taxon>Glycomycetales</taxon>
        <taxon>Glycomycetaceae</taxon>
        <taxon>Glycomyces</taxon>
    </lineage>
</organism>
<name>A0A4S8P0P4_9ACTN</name>
<accession>A0A4S8P0P4</accession>
<evidence type="ECO:0000313" key="2">
    <source>
        <dbReference type="Proteomes" id="UP000305792"/>
    </source>
</evidence>
<keyword evidence="2" id="KW-1185">Reference proteome</keyword>
<dbReference type="OrthoDB" id="5143991at2"/>
<sequence length="156" mass="16964">MTALSDFKGDDLADLLAAPRAVMEGAIVADGAPNALRFLKELTAAAKVFKHAQRDENDFVRAVANRLREEGTGESEGKGLPDPDEAIARAIGTTERAVSLIRSDLDREAYGDWLVRIATEVAEASRSREGGFFSKKVAVSKGERDFIQRLEEAVED</sequence>
<reference evidence="1 2" key="1">
    <citation type="journal article" date="2018" name="Int. J. Syst. Evol. Microbiol.">
        <title>Glycomyces paridis sp. nov., isolated from the medicinal plant Paris polyphylla.</title>
        <authorList>
            <person name="Fang X.M."/>
            <person name="Bai J.L."/>
            <person name="Su J."/>
            <person name="Zhao L.L."/>
            <person name="Liu H.Y."/>
            <person name="Ma B.P."/>
            <person name="Zhang Y.Q."/>
            <person name="Yu L.Y."/>
        </authorList>
    </citation>
    <scope>NUCLEOTIDE SEQUENCE [LARGE SCALE GENOMIC DNA]</scope>
    <source>
        <strain evidence="1 2">CPCC 204357</strain>
    </source>
</reference>
<dbReference type="AlphaFoldDB" id="A0A4S8P0P4"/>
<dbReference type="EMBL" id="STGX01000023">
    <property type="protein sequence ID" value="THV22825.1"/>
    <property type="molecule type" value="Genomic_DNA"/>
</dbReference>
<comment type="caution">
    <text evidence="1">The sequence shown here is derived from an EMBL/GenBank/DDBJ whole genome shotgun (WGS) entry which is preliminary data.</text>
</comment>
<evidence type="ECO:0000313" key="1">
    <source>
        <dbReference type="EMBL" id="THV22825.1"/>
    </source>
</evidence>
<dbReference type="RefSeq" id="WP_136532150.1">
    <property type="nucleotide sequence ID" value="NZ_STGX01000023.1"/>
</dbReference>
<dbReference type="Proteomes" id="UP000305792">
    <property type="component" value="Unassembled WGS sequence"/>
</dbReference>